<dbReference type="Gene3D" id="1.20.1260.10">
    <property type="match status" value="1"/>
</dbReference>
<dbReference type="Proteomes" id="UP000324632">
    <property type="component" value="Chromosome 2"/>
</dbReference>
<keyword evidence="9" id="KW-1185">Reference proteome</keyword>
<evidence type="ECO:0000259" key="7">
    <source>
        <dbReference type="PROSITE" id="PS50905"/>
    </source>
</evidence>
<accession>A0A5A9PT89</accession>
<reference evidence="8 9" key="1">
    <citation type="journal article" date="2019" name="Mol. Ecol. Resour.">
        <title>Chromosome-level genome assembly of Triplophysa tibetana, a fish adapted to the harsh high-altitude environment of the Tibetan Plateau.</title>
        <authorList>
            <person name="Yang X."/>
            <person name="Liu H."/>
            <person name="Ma Z."/>
            <person name="Zou Y."/>
            <person name="Zou M."/>
            <person name="Mao Y."/>
            <person name="Li X."/>
            <person name="Wang H."/>
            <person name="Chen T."/>
            <person name="Wang W."/>
            <person name="Yang R."/>
        </authorList>
    </citation>
    <scope>NUCLEOTIDE SEQUENCE [LARGE SCALE GENOMIC DNA]</scope>
    <source>
        <strain evidence="8">TTIB1903HZAU</strain>
        <tissue evidence="8">Muscle</tissue>
    </source>
</reference>
<comment type="function">
    <text evidence="6">Stores iron in a soluble, non-toxic, readily available form. Important for iron homeostasis. Iron is taken up in the ferrous form and deposited as ferric hydroxides after oxidation.</text>
</comment>
<comment type="similarity">
    <text evidence="1 6">Belongs to the ferritin family.</text>
</comment>
<dbReference type="GO" id="GO:0008198">
    <property type="term" value="F:ferrous iron binding"/>
    <property type="evidence" value="ECO:0007669"/>
    <property type="project" value="TreeGrafter"/>
</dbReference>
<evidence type="ECO:0000313" key="9">
    <source>
        <dbReference type="Proteomes" id="UP000324632"/>
    </source>
</evidence>
<keyword evidence="3 5" id="KW-0479">Metal-binding</keyword>
<dbReference type="GO" id="GO:0006879">
    <property type="term" value="P:intracellular iron ion homeostasis"/>
    <property type="evidence" value="ECO:0007669"/>
    <property type="project" value="UniProtKB-KW"/>
</dbReference>
<evidence type="ECO:0000256" key="1">
    <source>
        <dbReference type="ARBA" id="ARBA00007513"/>
    </source>
</evidence>
<sequence>MSEPRVKRIKSNLPHCNSHRCVVGSQSRQNFPSVVEESLCGVSNFLLEVSYKLQALANIFEQSDRALPRVAAFFHQESVMEQDRAEMMLQYLSERGGTFCSNNIQRPGIEHGCTVLSALEIILIQWKDEMAIMVELSQLALNYGDPHTASIIKSRFLLPLISKVKLVGDLLTEARRVGCTNDSMGGFGEFLFDQLQGSLQCCN</sequence>
<dbReference type="PANTHER" id="PTHR11431">
    <property type="entry name" value="FERRITIN"/>
    <property type="match status" value="1"/>
</dbReference>
<feature type="binding site" evidence="5">
    <location>
        <position position="81"/>
    </location>
    <ligand>
        <name>Fe cation</name>
        <dbReference type="ChEBI" id="CHEBI:24875"/>
        <label>1</label>
    </ligand>
</feature>
<evidence type="ECO:0000256" key="4">
    <source>
        <dbReference type="ARBA" id="ARBA00023004"/>
    </source>
</evidence>
<dbReference type="InterPro" id="IPR012347">
    <property type="entry name" value="Ferritin-like"/>
</dbReference>
<name>A0A5A9PT89_9TELE</name>
<keyword evidence="2 6" id="KW-0409">Iron storage</keyword>
<dbReference type="GO" id="GO:0008199">
    <property type="term" value="F:ferric iron binding"/>
    <property type="evidence" value="ECO:0007669"/>
    <property type="project" value="InterPro"/>
</dbReference>
<dbReference type="EMBL" id="SOYY01000002">
    <property type="protein sequence ID" value="KAA0724206.1"/>
    <property type="molecule type" value="Genomic_DNA"/>
</dbReference>
<dbReference type="FunFam" id="1.20.1260.10:FF:000019">
    <property type="entry name" value="Ferritin"/>
    <property type="match status" value="1"/>
</dbReference>
<feature type="domain" description="Ferritin-like diiron" evidence="7">
    <location>
        <begin position="29"/>
        <end position="178"/>
    </location>
</feature>
<dbReference type="GO" id="GO:0005737">
    <property type="term" value="C:cytoplasm"/>
    <property type="evidence" value="ECO:0007669"/>
    <property type="project" value="TreeGrafter"/>
</dbReference>
<dbReference type="Pfam" id="PF00210">
    <property type="entry name" value="Ferritin"/>
    <property type="match status" value="1"/>
</dbReference>
<dbReference type="InterPro" id="IPR009040">
    <property type="entry name" value="Ferritin-like_diiron"/>
</dbReference>
<dbReference type="PANTHER" id="PTHR11431:SF23">
    <property type="entry name" value="FERRITIN"/>
    <property type="match status" value="1"/>
</dbReference>
<evidence type="ECO:0000256" key="6">
    <source>
        <dbReference type="RuleBase" id="RU361145"/>
    </source>
</evidence>
<comment type="caution">
    <text evidence="8">The sequence shown here is derived from an EMBL/GenBank/DDBJ whole genome shotgun (WGS) entry which is preliminary data.</text>
</comment>
<dbReference type="InterPro" id="IPR001519">
    <property type="entry name" value="Ferritin"/>
</dbReference>
<evidence type="ECO:0000313" key="8">
    <source>
        <dbReference type="EMBL" id="KAA0724206.1"/>
    </source>
</evidence>
<protein>
    <recommendedName>
        <fullName evidence="6">Ferritin</fullName>
    </recommendedName>
</protein>
<proteinExistence type="inferred from homology"/>
<dbReference type="InterPro" id="IPR008331">
    <property type="entry name" value="Ferritin_DPS_dom"/>
</dbReference>
<dbReference type="InterPro" id="IPR009078">
    <property type="entry name" value="Ferritin-like_SF"/>
</dbReference>
<evidence type="ECO:0000256" key="2">
    <source>
        <dbReference type="ARBA" id="ARBA00022434"/>
    </source>
</evidence>
<keyword evidence="4 5" id="KW-0408">Iron</keyword>
<gene>
    <name evidence="8" type="ORF">E1301_Tti003477</name>
</gene>
<organism evidence="8 9">
    <name type="scientific">Triplophysa tibetana</name>
    <dbReference type="NCBI Taxonomy" id="1572043"/>
    <lineage>
        <taxon>Eukaryota</taxon>
        <taxon>Metazoa</taxon>
        <taxon>Chordata</taxon>
        <taxon>Craniata</taxon>
        <taxon>Vertebrata</taxon>
        <taxon>Euteleostomi</taxon>
        <taxon>Actinopterygii</taxon>
        <taxon>Neopterygii</taxon>
        <taxon>Teleostei</taxon>
        <taxon>Ostariophysi</taxon>
        <taxon>Cypriniformes</taxon>
        <taxon>Nemacheilidae</taxon>
        <taxon>Triplophysa</taxon>
    </lineage>
</organism>
<evidence type="ECO:0000256" key="3">
    <source>
        <dbReference type="ARBA" id="ARBA00022723"/>
    </source>
</evidence>
<dbReference type="SUPFAM" id="SSF47240">
    <property type="entry name" value="Ferritin-like"/>
    <property type="match status" value="1"/>
</dbReference>
<dbReference type="AlphaFoldDB" id="A0A5A9PT89"/>
<dbReference type="PROSITE" id="PS50905">
    <property type="entry name" value="FERRITIN_LIKE"/>
    <property type="match status" value="1"/>
</dbReference>
<dbReference type="GO" id="GO:0006826">
    <property type="term" value="P:iron ion transport"/>
    <property type="evidence" value="ECO:0007669"/>
    <property type="project" value="InterPro"/>
</dbReference>
<dbReference type="OrthoDB" id="186462at2759"/>
<evidence type="ECO:0000256" key="5">
    <source>
        <dbReference type="PIRSR" id="PIRSR601519-1"/>
    </source>
</evidence>